<dbReference type="GO" id="GO:0005524">
    <property type="term" value="F:ATP binding"/>
    <property type="evidence" value="ECO:0007669"/>
    <property type="project" value="UniProtKB-KW"/>
</dbReference>
<dbReference type="EC" id="2.7.1.67" evidence="2"/>
<evidence type="ECO:0000256" key="6">
    <source>
        <dbReference type="ARBA" id="ARBA00022840"/>
    </source>
</evidence>
<dbReference type="PANTHER" id="PTHR45800">
    <property type="entry name" value="PHOSPHATIDYLINOSITOL 4-KINASE GAMMA"/>
    <property type="match status" value="1"/>
</dbReference>
<evidence type="ECO:0000256" key="4">
    <source>
        <dbReference type="ARBA" id="ARBA00022741"/>
    </source>
</evidence>
<organism evidence="8 9">
    <name type="scientific">Olea europaea subsp. europaea</name>
    <dbReference type="NCBI Taxonomy" id="158383"/>
    <lineage>
        <taxon>Eukaryota</taxon>
        <taxon>Viridiplantae</taxon>
        <taxon>Streptophyta</taxon>
        <taxon>Embryophyta</taxon>
        <taxon>Tracheophyta</taxon>
        <taxon>Spermatophyta</taxon>
        <taxon>Magnoliopsida</taxon>
        <taxon>eudicotyledons</taxon>
        <taxon>Gunneridae</taxon>
        <taxon>Pentapetalae</taxon>
        <taxon>asterids</taxon>
        <taxon>lamiids</taxon>
        <taxon>Lamiales</taxon>
        <taxon>Oleaceae</taxon>
        <taxon>Oleeae</taxon>
        <taxon>Olea</taxon>
    </lineage>
</organism>
<dbReference type="PANTHER" id="PTHR45800:SF11">
    <property type="entry name" value="PHOSPHATIDYLINOSITOL 3-KINASE-RELATED PROTEIN KINASE"/>
    <property type="match status" value="1"/>
</dbReference>
<dbReference type="EMBL" id="CACTIH010006082">
    <property type="protein sequence ID" value="CAA3004060.1"/>
    <property type="molecule type" value="Genomic_DNA"/>
</dbReference>
<keyword evidence="6" id="KW-0067">ATP-binding</keyword>
<comment type="similarity">
    <text evidence="1">Belongs to the PI3/PI4-kinase family. Type II PI4K subfamily.</text>
</comment>
<dbReference type="Proteomes" id="UP000594638">
    <property type="component" value="Unassembled WGS sequence"/>
</dbReference>
<dbReference type="Gramene" id="OE9A042436T1">
    <property type="protein sequence ID" value="OE9A042436C1"/>
    <property type="gene ID" value="OE9A042436"/>
</dbReference>
<keyword evidence="3" id="KW-0808">Transferase</keyword>
<gene>
    <name evidence="8" type="ORF">OLEA9_A042436</name>
    <name evidence="7" type="ORF">OLEA9_A056339</name>
</gene>
<dbReference type="OrthoDB" id="5839at2759"/>
<keyword evidence="5" id="KW-0418">Kinase</keyword>
<keyword evidence="4" id="KW-0547">Nucleotide-binding</keyword>
<evidence type="ECO:0000313" key="9">
    <source>
        <dbReference type="Proteomes" id="UP000594638"/>
    </source>
</evidence>
<comment type="caution">
    <text evidence="8">The sequence shown here is derived from an EMBL/GenBank/DDBJ whole genome shotgun (WGS) entry which is preliminary data.</text>
</comment>
<evidence type="ECO:0000256" key="5">
    <source>
        <dbReference type="ARBA" id="ARBA00022777"/>
    </source>
</evidence>
<evidence type="ECO:0000313" key="8">
    <source>
        <dbReference type="EMBL" id="CAA3033308.1"/>
    </source>
</evidence>
<protein>
    <recommendedName>
        <fullName evidence="2">1-phosphatidylinositol 4-kinase</fullName>
        <ecNumber evidence="2">2.7.1.67</ecNumber>
    </recommendedName>
</protein>
<proteinExistence type="inferred from homology"/>
<accession>A0A8S0VPT1</accession>
<sequence length="144" mass="15786">MAVALFKSPFGSREYHGTNRTEGKLTGRRRVFVQIETGCILGMELDKSDNANTVKRRLQLALNSPTEESSLTFGDIVLKQLVKEIVKAMNNGVDPLPVHSGLGGAYCFRNIRSESVAIMKPTDEEPFAPDNPRALLAKLLGNQA</sequence>
<evidence type="ECO:0000256" key="2">
    <source>
        <dbReference type="ARBA" id="ARBA00012169"/>
    </source>
</evidence>
<dbReference type="Gramene" id="OE9A056339T1">
    <property type="protein sequence ID" value="OE9A056339C1"/>
    <property type="gene ID" value="OE9A056339"/>
</dbReference>
<dbReference type="InterPro" id="IPR044571">
    <property type="entry name" value="P4KG1-8"/>
</dbReference>
<keyword evidence="9" id="KW-1185">Reference proteome</keyword>
<dbReference type="GO" id="GO:0004430">
    <property type="term" value="F:1-phosphatidylinositol 4-kinase activity"/>
    <property type="evidence" value="ECO:0007669"/>
    <property type="project" value="UniProtKB-EC"/>
</dbReference>
<name>A0A8S0VPT1_OLEEU</name>
<dbReference type="EMBL" id="CACTIH010010188">
    <property type="protein sequence ID" value="CAA3033308.1"/>
    <property type="molecule type" value="Genomic_DNA"/>
</dbReference>
<evidence type="ECO:0000256" key="1">
    <source>
        <dbReference type="ARBA" id="ARBA00008941"/>
    </source>
</evidence>
<reference evidence="8 9" key="1">
    <citation type="submission" date="2019-12" db="EMBL/GenBank/DDBJ databases">
        <authorList>
            <person name="Alioto T."/>
            <person name="Alioto T."/>
            <person name="Gomez Garrido J."/>
        </authorList>
    </citation>
    <scope>NUCLEOTIDE SEQUENCE [LARGE SCALE GENOMIC DNA]</scope>
</reference>
<dbReference type="AlphaFoldDB" id="A0A8S0VPT1"/>
<evidence type="ECO:0000256" key="3">
    <source>
        <dbReference type="ARBA" id="ARBA00022679"/>
    </source>
</evidence>
<evidence type="ECO:0000313" key="7">
    <source>
        <dbReference type="EMBL" id="CAA3004060.1"/>
    </source>
</evidence>